<evidence type="ECO:0000256" key="1">
    <source>
        <dbReference type="SAM" id="SignalP"/>
    </source>
</evidence>
<dbReference type="STRING" id="1754190.A0A1Y2ARW9"/>
<dbReference type="PANTHER" id="PTHR48009:SF4">
    <property type="entry name" value="LEUCINE-RICH REPEAT (LRR) FAMILY PROTEIN"/>
    <property type="match status" value="1"/>
</dbReference>
<dbReference type="OrthoDB" id="1394818at2759"/>
<organism evidence="2 3">
    <name type="scientific">Neocallimastix californiae</name>
    <dbReference type="NCBI Taxonomy" id="1754190"/>
    <lineage>
        <taxon>Eukaryota</taxon>
        <taxon>Fungi</taxon>
        <taxon>Fungi incertae sedis</taxon>
        <taxon>Chytridiomycota</taxon>
        <taxon>Chytridiomycota incertae sedis</taxon>
        <taxon>Neocallimastigomycetes</taxon>
        <taxon>Neocallimastigales</taxon>
        <taxon>Neocallimastigaceae</taxon>
        <taxon>Neocallimastix</taxon>
    </lineage>
</organism>
<dbReference type="Gene3D" id="3.80.10.10">
    <property type="entry name" value="Ribonuclease Inhibitor"/>
    <property type="match status" value="1"/>
</dbReference>
<evidence type="ECO:0000313" key="2">
    <source>
        <dbReference type="EMBL" id="ORY25214.1"/>
    </source>
</evidence>
<sequence>MKYFNLISVVFILIFRLFGTISGMAIPNDCTVIEEVINTIGNDLQKSYKSKTLNSCCDFSQIICQDFNNQTAVTEIKFNNYKNLSNQDMGKIISQFAKLPHLTTLEMANNLIVGELPNNLSELKNLQILDLSGNCLEDNNANTKLNIKEL</sequence>
<protein>
    <recommendedName>
        <fullName evidence="4">L domain-like protein</fullName>
    </recommendedName>
</protein>
<dbReference type="SUPFAM" id="SSF52058">
    <property type="entry name" value="L domain-like"/>
    <property type="match status" value="1"/>
</dbReference>
<keyword evidence="1" id="KW-0732">Signal</keyword>
<feature type="chain" id="PRO_5013073293" description="L domain-like protein" evidence="1">
    <location>
        <begin position="24"/>
        <end position="150"/>
    </location>
</feature>
<evidence type="ECO:0008006" key="4">
    <source>
        <dbReference type="Google" id="ProtNLM"/>
    </source>
</evidence>
<dbReference type="InterPro" id="IPR032675">
    <property type="entry name" value="LRR_dom_sf"/>
</dbReference>
<dbReference type="PROSITE" id="PS51450">
    <property type="entry name" value="LRR"/>
    <property type="match status" value="1"/>
</dbReference>
<evidence type="ECO:0000313" key="3">
    <source>
        <dbReference type="Proteomes" id="UP000193920"/>
    </source>
</evidence>
<gene>
    <name evidence="2" type="ORF">LY90DRAFT_514253</name>
</gene>
<comment type="caution">
    <text evidence="2">The sequence shown here is derived from an EMBL/GenBank/DDBJ whole genome shotgun (WGS) entry which is preliminary data.</text>
</comment>
<dbReference type="Proteomes" id="UP000193920">
    <property type="component" value="Unassembled WGS sequence"/>
</dbReference>
<name>A0A1Y2ARW9_9FUNG</name>
<dbReference type="InterPro" id="IPR001611">
    <property type="entry name" value="Leu-rich_rpt"/>
</dbReference>
<dbReference type="InterPro" id="IPR053213">
    <property type="entry name" value="RLP29"/>
</dbReference>
<dbReference type="PANTHER" id="PTHR48009">
    <property type="entry name" value="LEUCINE-RICH REPEAT (LRR) FAMILY PROTEIN"/>
    <property type="match status" value="1"/>
</dbReference>
<dbReference type="AlphaFoldDB" id="A0A1Y2ARW9"/>
<keyword evidence="3" id="KW-1185">Reference proteome</keyword>
<reference evidence="2 3" key="1">
    <citation type="submission" date="2016-08" db="EMBL/GenBank/DDBJ databases">
        <title>A Parts List for Fungal Cellulosomes Revealed by Comparative Genomics.</title>
        <authorList>
            <consortium name="DOE Joint Genome Institute"/>
            <person name="Haitjema C.H."/>
            <person name="Gilmore S.P."/>
            <person name="Henske J.K."/>
            <person name="Solomon K.V."/>
            <person name="De Groot R."/>
            <person name="Kuo A."/>
            <person name="Mondo S.J."/>
            <person name="Salamov A.A."/>
            <person name="Labutti K."/>
            <person name="Zhao Z."/>
            <person name="Chiniquy J."/>
            <person name="Barry K."/>
            <person name="Brewer H.M."/>
            <person name="Purvine S.O."/>
            <person name="Wright A.T."/>
            <person name="Boxma B."/>
            <person name="Van Alen T."/>
            <person name="Hackstein J.H."/>
            <person name="Baker S.E."/>
            <person name="Grigoriev I.V."/>
            <person name="O'Malley M.A."/>
        </authorList>
    </citation>
    <scope>NUCLEOTIDE SEQUENCE [LARGE SCALE GENOMIC DNA]</scope>
    <source>
        <strain evidence="2 3">G1</strain>
    </source>
</reference>
<accession>A0A1Y2ARW9</accession>
<proteinExistence type="predicted"/>
<feature type="signal peptide" evidence="1">
    <location>
        <begin position="1"/>
        <end position="23"/>
    </location>
</feature>
<dbReference type="EMBL" id="MCOG01000214">
    <property type="protein sequence ID" value="ORY25214.1"/>
    <property type="molecule type" value="Genomic_DNA"/>
</dbReference>